<dbReference type="PROSITE" id="PS51625">
    <property type="entry name" value="SAM_MT_TRMB"/>
    <property type="match status" value="1"/>
</dbReference>
<feature type="binding site" evidence="7">
    <location>
        <position position="109"/>
    </location>
    <ligand>
        <name>S-adenosyl-L-methionine</name>
        <dbReference type="ChEBI" id="CHEBI:59789"/>
    </ligand>
</feature>
<dbReference type="Proteomes" id="UP000253426">
    <property type="component" value="Unassembled WGS sequence"/>
</dbReference>
<gene>
    <name evidence="7" type="primary">trmB</name>
    <name evidence="8" type="ORF">DES53_12055</name>
</gene>
<accession>A0A366H337</accession>
<keyword evidence="9" id="KW-1185">Reference proteome</keyword>
<dbReference type="GO" id="GO:0043527">
    <property type="term" value="C:tRNA methyltransferase complex"/>
    <property type="evidence" value="ECO:0007669"/>
    <property type="project" value="TreeGrafter"/>
</dbReference>
<dbReference type="HAMAP" id="MF_01057">
    <property type="entry name" value="tRNA_methyltr_TrmB"/>
    <property type="match status" value="1"/>
</dbReference>
<dbReference type="RefSeq" id="WP_113962232.1">
    <property type="nucleotide sequence ID" value="NZ_QNRR01000020.1"/>
</dbReference>
<feature type="binding site" evidence="7">
    <location>
        <position position="86"/>
    </location>
    <ligand>
        <name>S-adenosyl-L-methionine</name>
        <dbReference type="ChEBI" id="CHEBI:59789"/>
    </ligand>
</feature>
<keyword evidence="6 7" id="KW-0819">tRNA processing</keyword>
<comment type="caution">
    <text evidence="7">Lacks conserved residue(s) required for the propagation of feature annotation.</text>
</comment>
<dbReference type="PANTHER" id="PTHR23417:SF14">
    <property type="entry name" value="PENTACOTRIPEPTIDE-REPEAT REGION OF PRORP DOMAIN-CONTAINING PROTEIN"/>
    <property type="match status" value="1"/>
</dbReference>
<feature type="binding site" evidence="7">
    <location>
        <position position="59"/>
    </location>
    <ligand>
        <name>S-adenosyl-L-methionine</name>
        <dbReference type="ChEBI" id="CHEBI:59789"/>
    </ligand>
</feature>
<evidence type="ECO:0000256" key="6">
    <source>
        <dbReference type="ARBA" id="ARBA00022694"/>
    </source>
</evidence>
<evidence type="ECO:0000256" key="1">
    <source>
        <dbReference type="ARBA" id="ARBA00000142"/>
    </source>
</evidence>
<dbReference type="SUPFAM" id="SSF53335">
    <property type="entry name" value="S-adenosyl-L-methionine-dependent methyltransferases"/>
    <property type="match status" value="1"/>
</dbReference>
<dbReference type="AlphaFoldDB" id="A0A366H337"/>
<keyword evidence="3 7" id="KW-0489">Methyltransferase</keyword>
<dbReference type="InterPro" id="IPR055361">
    <property type="entry name" value="tRNA_methyltr_TrmB_bact"/>
</dbReference>
<evidence type="ECO:0000256" key="5">
    <source>
        <dbReference type="ARBA" id="ARBA00022691"/>
    </source>
</evidence>
<dbReference type="EMBL" id="QNRR01000020">
    <property type="protein sequence ID" value="RBP35686.1"/>
    <property type="molecule type" value="Genomic_DNA"/>
</dbReference>
<feature type="binding site" evidence="7">
    <location>
        <position position="34"/>
    </location>
    <ligand>
        <name>S-adenosyl-L-methionine</name>
        <dbReference type="ChEBI" id="CHEBI:59789"/>
    </ligand>
</feature>
<dbReference type="PANTHER" id="PTHR23417">
    <property type="entry name" value="3-DEOXY-D-MANNO-OCTULOSONIC-ACID TRANSFERASE/TRNA GUANINE-N 7 - -METHYLTRANSFERASE"/>
    <property type="match status" value="1"/>
</dbReference>
<dbReference type="UniPathway" id="UPA00989"/>
<comment type="caution">
    <text evidence="8">The sequence shown here is derived from an EMBL/GenBank/DDBJ whole genome shotgun (WGS) entry which is preliminary data.</text>
</comment>
<feature type="binding site" evidence="7">
    <location>
        <begin position="179"/>
        <end position="182"/>
    </location>
    <ligand>
        <name>substrate</name>
    </ligand>
</feature>
<comment type="pathway">
    <text evidence="7">tRNA modification; N(7)-methylguanine-tRNA biosynthesis.</text>
</comment>
<dbReference type="GO" id="GO:0008176">
    <property type="term" value="F:tRNA (guanine(46)-N7)-methyltransferase activity"/>
    <property type="evidence" value="ECO:0007669"/>
    <property type="project" value="UniProtKB-UniRule"/>
</dbReference>
<comment type="similarity">
    <text evidence="7">Belongs to the class I-like SAM-binding methyltransferase superfamily. TrmB family.</text>
</comment>
<evidence type="ECO:0000313" key="9">
    <source>
        <dbReference type="Proteomes" id="UP000253426"/>
    </source>
</evidence>
<keyword evidence="4 7" id="KW-0808">Transferase</keyword>
<evidence type="ECO:0000256" key="4">
    <source>
        <dbReference type="ARBA" id="ARBA00022679"/>
    </source>
</evidence>
<feature type="binding site" evidence="7">
    <location>
        <position position="113"/>
    </location>
    <ligand>
        <name>substrate</name>
    </ligand>
</feature>
<protein>
    <recommendedName>
        <fullName evidence="7">tRNA (guanine-N(7)-)-methyltransferase</fullName>
        <ecNumber evidence="7">2.1.1.33</ecNumber>
    </recommendedName>
    <alternativeName>
        <fullName evidence="7">tRNA (guanine(46)-N(7))-methyltransferase</fullName>
    </alternativeName>
    <alternativeName>
        <fullName evidence="7">tRNA(m7G46)-methyltransferase</fullName>
    </alternativeName>
</protein>
<dbReference type="EC" id="2.1.1.33" evidence="7"/>
<comment type="catalytic activity">
    <reaction evidence="1 7">
        <text>guanosine(46) in tRNA + S-adenosyl-L-methionine = N(7)-methylguanosine(46) in tRNA + S-adenosyl-L-homocysteine</text>
        <dbReference type="Rhea" id="RHEA:42708"/>
        <dbReference type="Rhea" id="RHEA-COMP:10188"/>
        <dbReference type="Rhea" id="RHEA-COMP:10189"/>
        <dbReference type="ChEBI" id="CHEBI:57856"/>
        <dbReference type="ChEBI" id="CHEBI:59789"/>
        <dbReference type="ChEBI" id="CHEBI:74269"/>
        <dbReference type="ChEBI" id="CHEBI:74480"/>
        <dbReference type="EC" id="2.1.1.33"/>
    </reaction>
</comment>
<evidence type="ECO:0000256" key="7">
    <source>
        <dbReference type="HAMAP-Rule" id="MF_01057"/>
    </source>
</evidence>
<organism evidence="8 9">
    <name type="scientific">Roseimicrobium gellanilyticum</name>
    <dbReference type="NCBI Taxonomy" id="748857"/>
    <lineage>
        <taxon>Bacteria</taxon>
        <taxon>Pseudomonadati</taxon>
        <taxon>Verrucomicrobiota</taxon>
        <taxon>Verrucomicrobiia</taxon>
        <taxon>Verrucomicrobiales</taxon>
        <taxon>Verrucomicrobiaceae</taxon>
        <taxon>Roseimicrobium</taxon>
    </lineage>
</organism>
<comment type="function">
    <text evidence="2 7">Catalyzes the formation of N(7)-methylguanine at position 46 (m7G46) in tRNA.</text>
</comment>
<evidence type="ECO:0000313" key="8">
    <source>
        <dbReference type="EMBL" id="RBP35686.1"/>
    </source>
</evidence>
<evidence type="ECO:0000256" key="3">
    <source>
        <dbReference type="ARBA" id="ARBA00022603"/>
    </source>
</evidence>
<dbReference type="OrthoDB" id="9802090at2"/>
<feature type="binding site" evidence="7">
    <location>
        <position position="146"/>
    </location>
    <ligand>
        <name>substrate</name>
    </ligand>
</feature>
<name>A0A366H337_9BACT</name>
<reference evidence="8 9" key="1">
    <citation type="submission" date="2018-06" db="EMBL/GenBank/DDBJ databases">
        <title>Genomic Encyclopedia of Type Strains, Phase IV (KMG-IV): sequencing the most valuable type-strain genomes for metagenomic binning, comparative biology and taxonomic classification.</title>
        <authorList>
            <person name="Goeker M."/>
        </authorList>
    </citation>
    <scope>NUCLEOTIDE SEQUENCE [LARGE SCALE GENOMIC DNA]</scope>
    <source>
        <strain evidence="8 9">DSM 25532</strain>
    </source>
</reference>
<sequence>MSTSADPILVPTDYFRELTPQEIFADGERPLELDLGSGDGTFLVEMAALHPERNFLGVERLLGRVEKTAKRIRQRGLKNVRVLRLETTYTVAWLLPANLASRIHLLCPDPWPKKKHHGRRLLNDPEFLAGLHKVLRDGGEFLVKTDDHHYYEHVLEVMAGQARFQRLDWPEGAFPYPKTDFEVQWLALSKSVERARWRKLPPVV</sequence>
<evidence type="ECO:0000256" key="2">
    <source>
        <dbReference type="ARBA" id="ARBA00003015"/>
    </source>
</evidence>
<keyword evidence="5 7" id="KW-0949">S-adenosyl-L-methionine</keyword>
<dbReference type="InterPro" id="IPR029063">
    <property type="entry name" value="SAM-dependent_MTases_sf"/>
</dbReference>
<dbReference type="Pfam" id="PF02390">
    <property type="entry name" value="Methyltransf_4"/>
    <property type="match status" value="1"/>
</dbReference>
<proteinExistence type="inferred from homology"/>
<dbReference type="NCBIfam" id="TIGR00091">
    <property type="entry name" value="tRNA (guanosine(46)-N7)-methyltransferase TrmB"/>
    <property type="match status" value="1"/>
</dbReference>
<dbReference type="InterPro" id="IPR003358">
    <property type="entry name" value="tRNA_(Gua-N-7)_MeTrfase_Trmb"/>
</dbReference>
<dbReference type="Gene3D" id="3.40.50.150">
    <property type="entry name" value="Vaccinia Virus protein VP39"/>
    <property type="match status" value="1"/>
</dbReference>